<gene>
    <name evidence="1" type="ORF">Prum_094280</name>
</gene>
<dbReference type="EMBL" id="BLPG01000002">
    <property type="protein sequence ID" value="GFJ95786.1"/>
    <property type="molecule type" value="Genomic_DNA"/>
</dbReference>
<dbReference type="PROSITE" id="PS51257">
    <property type="entry name" value="PROKAR_LIPOPROTEIN"/>
    <property type="match status" value="1"/>
</dbReference>
<sequence>MAENMRRSTRSVLVGAGLAVLVATGGCGDGGKPGPTTPARLDPGPTCVKAEDGGACLPLADPARRVDLTRPSFGTPTAVTNPLLPISTLTQVVQLGSVEGAPFRAEVTLLPGTKSIEWNGQRVDTVVSQYVAFHDGRIAEVAIDWYAQADDGAVWYFGEDVFNFEDGVVADTLGTWVAGKDGPPGMIMPGTPRTGDVYRPENVPGVVFEEVTVKATGQRVTGPSGPLAGAIVGTELHMDGLREDKTFAPGYGEFTTGSGADVESVAVAVPTDALSGPVPAALTTLSQAAADPAMARSAWAAYRATGVPPLLREQMDRAVDALGKAEDADEREQAALATAHAALDLRLRYEPATAVDRERFTLWVRQLELDRGEPGDVAGDVATLHRIWDRYRHTADAATQTRVYAALTAAEAGDLSPILELSGAK</sequence>
<reference evidence="1 2" key="1">
    <citation type="submission" date="2020-03" db="EMBL/GenBank/DDBJ databases">
        <title>Whole genome shotgun sequence of Phytohabitans rumicis NBRC 108638.</title>
        <authorList>
            <person name="Komaki H."/>
            <person name="Tamura T."/>
        </authorList>
    </citation>
    <scope>NUCLEOTIDE SEQUENCE [LARGE SCALE GENOMIC DNA]</scope>
    <source>
        <strain evidence="1 2">NBRC 108638</strain>
    </source>
</reference>
<dbReference type="AlphaFoldDB" id="A0A6V8LNL9"/>
<dbReference type="RefSeq" id="WP_173085126.1">
    <property type="nucleotide sequence ID" value="NZ_BAABJB010000019.1"/>
</dbReference>
<evidence type="ECO:0000313" key="2">
    <source>
        <dbReference type="Proteomes" id="UP000482960"/>
    </source>
</evidence>
<reference evidence="1 2" key="2">
    <citation type="submission" date="2020-03" db="EMBL/GenBank/DDBJ databases">
        <authorList>
            <person name="Ichikawa N."/>
            <person name="Kimura A."/>
            <person name="Kitahashi Y."/>
            <person name="Uohara A."/>
        </authorList>
    </citation>
    <scope>NUCLEOTIDE SEQUENCE [LARGE SCALE GENOMIC DNA]</scope>
    <source>
        <strain evidence="1 2">NBRC 108638</strain>
    </source>
</reference>
<dbReference type="Proteomes" id="UP000482960">
    <property type="component" value="Unassembled WGS sequence"/>
</dbReference>
<evidence type="ECO:0000313" key="1">
    <source>
        <dbReference type="EMBL" id="GFJ95786.1"/>
    </source>
</evidence>
<organism evidence="1 2">
    <name type="scientific">Phytohabitans rumicis</name>
    <dbReference type="NCBI Taxonomy" id="1076125"/>
    <lineage>
        <taxon>Bacteria</taxon>
        <taxon>Bacillati</taxon>
        <taxon>Actinomycetota</taxon>
        <taxon>Actinomycetes</taxon>
        <taxon>Micromonosporales</taxon>
        <taxon>Micromonosporaceae</taxon>
    </lineage>
</organism>
<name>A0A6V8LNL9_9ACTN</name>
<comment type="caution">
    <text evidence="1">The sequence shown here is derived from an EMBL/GenBank/DDBJ whole genome shotgun (WGS) entry which is preliminary data.</text>
</comment>
<keyword evidence="2" id="KW-1185">Reference proteome</keyword>
<evidence type="ECO:0008006" key="3">
    <source>
        <dbReference type="Google" id="ProtNLM"/>
    </source>
</evidence>
<protein>
    <recommendedName>
        <fullName evidence="3">Lipoprotein</fullName>
    </recommendedName>
</protein>
<accession>A0A6V8LNL9</accession>
<proteinExistence type="predicted"/>